<dbReference type="PANTHER" id="PTHR45689">
    <property type="entry name" value="I[[H]] CHANNEL, ISOFORM E"/>
    <property type="match status" value="1"/>
</dbReference>
<accession>Q23AJ8</accession>
<evidence type="ECO:0000313" key="4">
    <source>
        <dbReference type="EMBL" id="EAR93494.2"/>
    </source>
</evidence>
<dbReference type="InterPro" id="IPR051413">
    <property type="entry name" value="K/Na_HCN_channel"/>
</dbReference>
<feature type="compositionally biased region" description="Low complexity" evidence="1">
    <location>
        <begin position="939"/>
        <end position="957"/>
    </location>
</feature>
<name>Q23AJ8_TETTS</name>
<dbReference type="GO" id="GO:0098855">
    <property type="term" value="C:HCN channel complex"/>
    <property type="evidence" value="ECO:0007669"/>
    <property type="project" value="TreeGrafter"/>
</dbReference>
<organism evidence="4 5">
    <name type="scientific">Tetrahymena thermophila (strain SB210)</name>
    <dbReference type="NCBI Taxonomy" id="312017"/>
    <lineage>
        <taxon>Eukaryota</taxon>
        <taxon>Sar</taxon>
        <taxon>Alveolata</taxon>
        <taxon>Ciliophora</taxon>
        <taxon>Intramacronucleata</taxon>
        <taxon>Oligohymenophorea</taxon>
        <taxon>Hymenostomatida</taxon>
        <taxon>Tetrahymenina</taxon>
        <taxon>Tetrahymenidae</taxon>
        <taxon>Tetrahymena</taxon>
    </lineage>
</organism>
<dbReference type="SUPFAM" id="SSF51206">
    <property type="entry name" value="cAMP-binding domain-like"/>
    <property type="match status" value="1"/>
</dbReference>
<dbReference type="InParanoid" id="Q23AJ8"/>
<dbReference type="Proteomes" id="UP000009168">
    <property type="component" value="Unassembled WGS sequence"/>
</dbReference>
<dbReference type="SMART" id="SM00100">
    <property type="entry name" value="cNMP"/>
    <property type="match status" value="1"/>
</dbReference>
<keyword evidence="5" id="KW-1185">Reference proteome</keyword>
<feature type="transmembrane region" description="Helical" evidence="2">
    <location>
        <begin position="493"/>
        <end position="514"/>
    </location>
</feature>
<dbReference type="PANTHER" id="PTHR45689:SF5">
    <property type="entry name" value="I[[H]] CHANNEL, ISOFORM E"/>
    <property type="match status" value="1"/>
</dbReference>
<dbReference type="InterPro" id="IPR018490">
    <property type="entry name" value="cNMP-bd_dom_sf"/>
</dbReference>
<feature type="compositionally biased region" description="Polar residues" evidence="1">
    <location>
        <begin position="917"/>
        <end position="930"/>
    </location>
</feature>
<evidence type="ECO:0000313" key="5">
    <source>
        <dbReference type="Proteomes" id="UP000009168"/>
    </source>
</evidence>
<keyword evidence="2" id="KW-1133">Transmembrane helix</keyword>
<dbReference type="InterPro" id="IPR000595">
    <property type="entry name" value="cNMP-bd_dom"/>
</dbReference>
<dbReference type="Gene3D" id="2.60.120.10">
    <property type="entry name" value="Jelly Rolls"/>
    <property type="match status" value="1"/>
</dbReference>
<gene>
    <name evidence="4" type="ORF">TTHERM_00424620</name>
</gene>
<dbReference type="RefSeq" id="XP_001013739.2">
    <property type="nucleotide sequence ID" value="XM_001013739.2"/>
</dbReference>
<reference evidence="5" key="1">
    <citation type="journal article" date="2006" name="PLoS Biol.">
        <title>Macronuclear genome sequence of the ciliate Tetrahymena thermophila, a model eukaryote.</title>
        <authorList>
            <person name="Eisen J.A."/>
            <person name="Coyne R.S."/>
            <person name="Wu M."/>
            <person name="Wu D."/>
            <person name="Thiagarajan M."/>
            <person name="Wortman J.R."/>
            <person name="Badger J.H."/>
            <person name="Ren Q."/>
            <person name="Amedeo P."/>
            <person name="Jones K.M."/>
            <person name="Tallon L.J."/>
            <person name="Delcher A.L."/>
            <person name="Salzberg S.L."/>
            <person name="Silva J.C."/>
            <person name="Haas B.J."/>
            <person name="Majoros W.H."/>
            <person name="Farzad M."/>
            <person name="Carlton J.M."/>
            <person name="Smith R.K. Jr."/>
            <person name="Garg J."/>
            <person name="Pearlman R.E."/>
            <person name="Karrer K.M."/>
            <person name="Sun L."/>
            <person name="Manning G."/>
            <person name="Elde N.C."/>
            <person name="Turkewitz A.P."/>
            <person name="Asai D.J."/>
            <person name="Wilkes D.E."/>
            <person name="Wang Y."/>
            <person name="Cai H."/>
            <person name="Collins K."/>
            <person name="Stewart B.A."/>
            <person name="Lee S.R."/>
            <person name="Wilamowska K."/>
            <person name="Weinberg Z."/>
            <person name="Ruzzo W.L."/>
            <person name="Wloga D."/>
            <person name="Gaertig J."/>
            <person name="Frankel J."/>
            <person name="Tsao C.-C."/>
            <person name="Gorovsky M.A."/>
            <person name="Keeling P.J."/>
            <person name="Waller R.F."/>
            <person name="Patron N.J."/>
            <person name="Cherry J.M."/>
            <person name="Stover N.A."/>
            <person name="Krieger C.J."/>
            <person name="del Toro C."/>
            <person name="Ryder H.F."/>
            <person name="Williamson S.C."/>
            <person name="Barbeau R.A."/>
            <person name="Hamilton E.P."/>
            <person name="Orias E."/>
        </authorList>
    </citation>
    <scope>NUCLEOTIDE SEQUENCE [LARGE SCALE GENOMIC DNA]</scope>
    <source>
        <strain evidence="5">SB210</strain>
    </source>
</reference>
<dbReference type="Pfam" id="PF00027">
    <property type="entry name" value="cNMP_binding"/>
    <property type="match status" value="1"/>
</dbReference>
<protein>
    <submittedName>
        <fullName evidence="4">Cyclic nucleotide-binding domain protein</fullName>
    </submittedName>
</protein>
<dbReference type="CDD" id="cd00038">
    <property type="entry name" value="CAP_ED"/>
    <property type="match status" value="1"/>
</dbReference>
<sequence length="1125" mass="132109">MSFANQFVDTKACHTKQKQFLEIYDTDEGKNFRTMNLRDDTLFSIDNDPSFINYTNNNLNIKNNTEEDNKYTKDSMINDSKQITDQERRSVISRSSIGNHQVISNRASFQMRYIKKNIDLSDNAQGKLRMNKSLKYSNTKGQEADFYDEELYDQTQTVVTNNKNDNNNTQNQKLSFLIPQVQKKQAKQLSDLNVAIVLMIKKRLIGFYNNFTLSGRRQFLKLESVHRTLNDKSDGYLEQKSRNIFKRLAIQLAHECNKIFSNFFAKVPVMNQQSKLGLVFLLLFIFFNTFFYLLFSIMLVFEDVLTGQQFYIFKTTLIFWSLEIFRKLNTTIHQESVIVTSRKEILLFYIKKIAFFDVLPMFCLFTLLLQQQDSNESHYSATSINYILKFACFIKLKSLQVDFDELEKCLCMMMKRYYIMKLVNLIFKLFIIAHFIACLWYIVAQIDSKFIGESSSWFADTFGSDNTWWKVYLLSIYWALTLMTTGSNTAITVLQTMFTCCIMPFVVIIIGYMLNATGNILEDINASEENKKSDLNIINDYMREKNISMSLQRRVNIYLEYYYEKNYQKLNEETQGVLSKISSELTTLMRKEYFQQILAKIDFLKNNFSQQTLENLATQCEEIFYFPNQVIFQENDFSDSALLMIIEGQVEIYTQNQQDKSTHKTICFLKTGNILGQINFFTGMTRSASARSKGFTKIAKISNQSFLEVIKEHQKDFQTFFSMKDKILLYENYQSMNIKCTACGSFKHLQGSCTLVHFNKEATKDVIKITQSFKQERKPEKRSSKKKSKSLKIISRVFERGVQYLEKMIEENEIFLNENEDESFTDESSQHLLFLESEPSINQQSCMIQTQGQDNKNLLTNNEIYDEDDKKGQRKLSGFDSNSMKIKFDEIEQLNVFNNNNESPIKEYYKNKMNTHMSQSGKEAQMQYENQKSEKKTRQQQNQQDQIQSKIRSQSSSVTKRENSKYRGSIGKVQIEQLIQDESNKKSQGSMTQLDQKKKNKKEKSQRLSKVINKDFSISIDERIKFQQHLTNHTIQFDAVQVNLNQQEMILWYLDKPKDYEFYFPNGNPKFKIAQFKMFQKKKELENIPKQKQNRKNIGKKSVIQAMGRGKQSVIKPFHSQFINV</sequence>
<dbReference type="eggNOG" id="KOG0500">
    <property type="taxonomic scope" value="Eukaryota"/>
</dbReference>
<feature type="region of interest" description="Disordered" evidence="1">
    <location>
        <begin position="917"/>
        <end position="967"/>
    </location>
</feature>
<dbReference type="HOGENOM" id="CLU_009864_0_0_1"/>
<proteinExistence type="predicted"/>
<dbReference type="PROSITE" id="PS50042">
    <property type="entry name" value="CNMP_BINDING_3"/>
    <property type="match status" value="1"/>
</dbReference>
<evidence type="ECO:0000256" key="2">
    <source>
        <dbReference type="SAM" id="Phobius"/>
    </source>
</evidence>
<keyword evidence="2" id="KW-0472">Membrane</keyword>
<dbReference type="AlphaFoldDB" id="Q23AJ8"/>
<feature type="transmembrane region" description="Helical" evidence="2">
    <location>
        <begin position="467"/>
        <end position="486"/>
    </location>
</feature>
<dbReference type="SUPFAM" id="SSF81324">
    <property type="entry name" value="Voltage-gated potassium channels"/>
    <property type="match status" value="1"/>
</dbReference>
<dbReference type="GO" id="GO:0005249">
    <property type="term" value="F:voltage-gated potassium channel activity"/>
    <property type="evidence" value="ECO:0007669"/>
    <property type="project" value="TreeGrafter"/>
</dbReference>
<dbReference type="EMBL" id="GG662724">
    <property type="protein sequence ID" value="EAR93494.2"/>
    <property type="molecule type" value="Genomic_DNA"/>
</dbReference>
<feature type="domain" description="Cyclic nucleotide-binding" evidence="3">
    <location>
        <begin position="604"/>
        <end position="710"/>
    </location>
</feature>
<dbReference type="GO" id="GO:0035725">
    <property type="term" value="P:sodium ion transmembrane transport"/>
    <property type="evidence" value="ECO:0007669"/>
    <property type="project" value="TreeGrafter"/>
</dbReference>
<dbReference type="Gene3D" id="1.10.287.70">
    <property type="match status" value="1"/>
</dbReference>
<dbReference type="Gene3D" id="1.10.287.630">
    <property type="entry name" value="Helix hairpin bin"/>
    <property type="match status" value="1"/>
</dbReference>
<feature type="transmembrane region" description="Helical" evidence="2">
    <location>
        <begin position="422"/>
        <end position="443"/>
    </location>
</feature>
<dbReference type="GeneID" id="7845633"/>
<evidence type="ECO:0000256" key="1">
    <source>
        <dbReference type="SAM" id="MobiDB-lite"/>
    </source>
</evidence>
<feature type="region of interest" description="Disordered" evidence="1">
    <location>
        <begin position="981"/>
        <end position="1008"/>
    </location>
</feature>
<dbReference type="OrthoDB" id="2021138at2759"/>
<dbReference type="KEGG" id="tet:TTHERM_00424620"/>
<feature type="transmembrane region" description="Helical" evidence="2">
    <location>
        <begin position="276"/>
        <end position="301"/>
    </location>
</feature>
<dbReference type="GO" id="GO:0003254">
    <property type="term" value="P:regulation of membrane depolarization"/>
    <property type="evidence" value="ECO:0007669"/>
    <property type="project" value="TreeGrafter"/>
</dbReference>
<feature type="transmembrane region" description="Helical" evidence="2">
    <location>
        <begin position="346"/>
        <end position="369"/>
    </location>
</feature>
<keyword evidence="2" id="KW-0812">Transmembrane</keyword>
<evidence type="ECO:0000259" key="3">
    <source>
        <dbReference type="PROSITE" id="PS50042"/>
    </source>
</evidence>
<dbReference type="InterPro" id="IPR014710">
    <property type="entry name" value="RmlC-like_jellyroll"/>
</dbReference>